<reference evidence="6" key="1">
    <citation type="submission" date="2022-01" db="EMBL/GenBank/DDBJ databases">
        <title>Paenibacillus spongiae sp. nov., isolated from marine sponge.</title>
        <authorList>
            <person name="Li Z."/>
            <person name="Zhang M."/>
        </authorList>
    </citation>
    <scope>NUCLEOTIDE SEQUENCE</scope>
    <source>
        <strain evidence="6">PHS-Z3</strain>
    </source>
</reference>
<gene>
    <name evidence="6" type="ORF">L1F29_27280</name>
</gene>
<feature type="signal peptide" evidence="4">
    <location>
        <begin position="1"/>
        <end position="21"/>
    </location>
</feature>
<evidence type="ECO:0000313" key="6">
    <source>
        <dbReference type="EMBL" id="UVI29102.1"/>
    </source>
</evidence>
<dbReference type="Proteomes" id="UP001057877">
    <property type="component" value="Chromosome"/>
</dbReference>
<evidence type="ECO:0000256" key="3">
    <source>
        <dbReference type="SAM" id="MobiDB-lite"/>
    </source>
</evidence>
<keyword evidence="1" id="KW-0378">Hydrolase</keyword>
<sequence length="1090" mass="119222">MRKFSIAAAAMIALASLQCTGISATTAEFKDVPDTSPYFAYIHDLKTLGITDGIAEGVYGPKQTLTRAQFAKFVTVAFQLKDQGGPAPFPDIRDHWGAAYIRAAYQAGIVNGTSDTTFSPNEPVKRQEASVMVWRFAKKQGLAPGGALNFSDKPDTWAAEGISGIIAHGWYGSDVTQDSGEWSYRPQDAMTREEAAALIDLSIKEVPGSLSAAAAPVPMAPAPAAPVPMAPAPAAPVPMAPAPAAPVPMAPAPAAPPATGEAIPTPVKPPAVPAGDVTSGLPSGSVPYGSMAILSAAKPGATIYYTTDGSDPRTSSTRKPYTSPIPVLGGLQLKTCAVYHPSSGKTEVSGVSVYEYKVGSVSPPGPSVGLYDPLESFKLMTSRANMYIATDHPAYFGSDAKRMVRTSTAPGSIVYHTKNDIASVLFYSYFFTGIELEKSKVFASADGKTYQEIPVKTYPIGSPSGDWQQYAYEASSLPAGMRYLKIEQHGAAKSWSPQLSRVSINRITTSVDVKSTRNAESLQVELSSATQGARIYYRKDNAPAFQLYTGTFRLTGYSVLETYAVKDGLEPSPIRKTKLNGSSDILVDRFGQIVTAGFPEKVMSEQELEADAQADASYYDSLKPLADLDRYGGLAGSAAKYGLKGTGYFAIQQLDGRKVMKTPSGNIFFSLGMNGITPHETYTMVKGREQQFESLPPYEGTYAPAFISPDHSSFSFYIANKYRKTGAFPTESSFYTEAVGRLKKWGFNSAGGYSPEKFGNKNQFPYTRMLPLDIDSAKLDGISIFDIFAPDAAAKIDEAFAKALPPNKNDPMLIGYFIGNEYDFHKFYSNVPKLKASSAAIKGRLVKMVKDKYQTIDMFNRNWGTSFTSFNDLLEAELPVKTSQSWADMDAFFRYYLDTFYGTVSRLYHKYDPNHLLLGDRWITTSFHNAKFRDVMAEVEGKYSDVISINYYSYKIEADLLKEVYTKSGGRPILLSEFGYGTAEQGLQPLLPNAAVNQFQRGMRYRNYVEGAVSLGYVVGAHWFNYVDQAPLGRYWQGIGEWAERYNSGVLNVTDRPYKSFLSGAMQTNYDIYKVLLGERPKFYYDFSQK</sequence>
<dbReference type="InterPro" id="IPR059177">
    <property type="entry name" value="GH29D-like_dom"/>
</dbReference>
<dbReference type="PANTHER" id="PTHR43308:SF5">
    <property type="entry name" value="S-LAYER PROTEIN _ PEPTIDOGLYCAN ENDO-BETA-N-ACETYLGLUCOSAMINIDASE"/>
    <property type="match status" value="1"/>
</dbReference>
<dbReference type="InterPro" id="IPR051465">
    <property type="entry name" value="Cell_Envelope_Struct_Comp"/>
</dbReference>
<dbReference type="RefSeq" id="WP_258385191.1">
    <property type="nucleotide sequence ID" value="NZ_CP091430.1"/>
</dbReference>
<feature type="domain" description="SLH" evidence="5">
    <location>
        <begin position="25"/>
        <end position="83"/>
    </location>
</feature>
<evidence type="ECO:0000256" key="1">
    <source>
        <dbReference type="ARBA" id="ARBA00022801"/>
    </source>
</evidence>
<accession>A0ABY5S5B6</accession>
<dbReference type="EMBL" id="CP091430">
    <property type="protein sequence ID" value="UVI29102.1"/>
    <property type="molecule type" value="Genomic_DNA"/>
</dbReference>
<evidence type="ECO:0000256" key="4">
    <source>
        <dbReference type="SAM" id="SignalP"/>
    </source>
</evidence>
<dbReference type="SUPFAM" id="SSF51445">
    <property type="entry name" value="(Trans)glycosidases"/>
    <property type="match status" value="1"/>
</dbReference>
<dbReference type="InterPro" id="IPR013529">
    <property type="entry name" value="Glyco_hydro_42_N"/>
</dbReference>
<dbReference type="PROSITE" id="PS51272">
    <property type="entry name" value="SLH"/>
    <property type="match status" value="3"/>
</dbReference>
<dbReference type="Pfam" id="PF13290">
    <property type="entry name" value="CHB_HEX_C_1"/>
    <property type="match status" value="1"/>
</dbReference>
<proteinExistence type="predicted"/>
<organism evidence="6 7">
    <name type="scientific">Paenibacillus spongiae</name>
    <dbReference type="NCBI Taxonomy" id="2909671"/>
    <lineage>
        <taxon>Bacteria</taxon>
        <taxon>Bacillati</taxon>
        <taxon>Bacillota</taxon>
        <taxon>Bacilli</taxon>
        <taxon>Bacillales</taxon>
        <taxon>Paenibacillaceae</taxon>
        <taxon>Paenibacillus</taxon>
    </lineage>
</organism>
<dbReference type="PANTHER" id="PTHR43308">
    <property type="entry name" value="OUTER MEMBRANE PROTEIN ALPHA-RELATED"/>
    <property type="match status" value="1"/>
</dbReference>
<evidence type="ECO:0000256" key="2">
    <source>
        <dbReference type="ARBA" id="ARBA00023295"/>
    </source>
</evidence>
<evidence type="ECO:0000259" key="5">
    <source>
        <dbReference type="PROSITE" id="PS51272"/>
    </source>
</evidence>
<name>A0ABY5S5B6_9BACL</name>
<feature type="domain" description="SLH" evidence="5">
    <location>
        <begin position="84"/>
        <end position="147"/>
    </location>
</feature>
<feature type="domain" description="SLH" evidence="5">
    <location>
        <begin position="148"/>
        <end position="213"/>
    </location>
</feature>
<keyword evidence="4" id="KW-0732">Signal</keyword>
<dbReference type="Pfam" id="PF00395">
    <property type="entry name" value="SLH"/>
    <property type="match status" value="2"/>
</dbReference>
<dbReference type="InterPro" id="IPR001119">
    <property type="entry name" value="SLH_dom"/>
</dbReference>
<dbReference type="Gene3D" id="3.20.20.80">
    <property type="entry name" value="Glycosidases"/>
    <property type="match status" value="1"/>
</dbReference>
<dbReference type="Pfam" id="PF02449">
    <property type="entry name" value="Glyco_hydro_42"/>
    <property type="match status" value="1"/>
</dbReference>
<keyword evidence="7" id="KW-1185">Reference proteome</keyword>
<evidence type="ECO:0000313" key="7">
    <source>
        <dbReference type="Proteomes" id="UP001057877"/>
    </source>
</evidence>
<feature type="chain" id="PRO_5046565200" evidence="4">
    <location>
        <begin position="22"/>
        <end position="1090"/>
    </location>
</feature>
<keyword evidence="2" id="KW-0326">Glycosidase</keyword>
<dbReference type="InterPro" id="IPR017853">
    <property type="entry name" value="GH"/>
</dbReference>
<protein>
    <submittedName>
        <fullName evidence="6">S-layer homology domain-containing protein</fullName>
    </submittedName>
</protein>
<feature type="region of interest" description="Disordered" evidence="3">
    <location>
        <begin position="250"/>
        <end position="278"/>
    </location>
</feature>